<sequence>MQLFRNLFIDNFDSLISASIALLQGSSIVVVVQNAGKKENQKLCVNLRRENVLLCDYGVREPPAYINVKYVLPSISYLYIVNNESYT</sequence>
<reference evidence="2" key="1">
    <citation type="submission" date="2015-07" db="EMBL/GenBank/DDBJ databases">
        <title>MeaNS - Measles Nucleotide Surveillance Program.</title>
        <authorList>
            <person name="Tran T."/>
            <person name="Druce J."/>
        </authorList>
    </citation>
    <scope>NUCLEOTIDE SEQUENCE</scope>
    <source>
        <strain evidence="2">UCB-OBI-ISO-001</strain>
        <tissue evidence="2">Gonad</tissue>
    </source>
</reference>
<keyword evidence="1" id="KW-0472">Membrane</keyword>
<keyword evidence="1" id="KW-1133">Transmembrane helix</keyword>
<gene>
    <name evidence="2" type="ORF">OCBIM_22019181mg</name>
</gene>
<evidence type="ECO:0000313" key="2">
    <source>
        <dbReference type="EMBL" id="KOF86144.1"/>
    </source>
</evidence>
<evidence type="ECO:0000256" key="1">
    <source>
        <dbReference type="SAM" id="Phobius"/>
    </source>
</evidence>
<keyword evidence="1" id="KW-0812">Transmembrane</keyword>
<name>A0A0L8HAS1_OCTBM</name>
<proteinExistence type="predicted"/>
<feature type="transmembrane region" description="Helical" evidence="1">
    <location>
        <begin position="12"/>
        <end position="32"/>
    </location>
</feature>
<organism evidence="2">
    <name type="scientific">Octopus bimaculoides</name>
    <name type="common">California two-spotted octopus</name>
    <dbReference type="NCBI Taxonomy" id="37653"/>
    <lineage>
        <taxon>Eukaryota</taxon>
        <taxon>Metazoa</taxon>
        <taxon>Spiralia</taxon>
        <taxon>Lophotrochozoa</taxon>
        <taxon>Mollusca</taxon>
        <taxon>Cephalopoda</taxon>
        <taxon>Coleoidea</taxon>
        <taxon>Octopodiformes</taxon>
        <taxon>Octopoda</taxon>
        <taxon>Incirrata</taxon>
        <taxon>Octopodidae</taxon>
        <taxon>Octopus</taxon>
    </lineage>
</organism>
<dbReference type="EMBL" id="KQ418729">
    <property type="protein sequence ID" value="KOF86144.1"/>
    <property type="molecule type" value="Genomic_DNA"/>
</dbReference>
<protein>
    <submittedName>
        <fullName evidence="2">Uncharacterized protein</fullName>
    </submittedName>
</protein>
<accession>A0A0L8HAS1</accession>
<dbReference type="AlphaFoldDB" id="A0A0L8HAS1"/>